<reference evidence="2 3" key="1">
    <citation type="submission" date="2020-08" db="EMBL/GenBank/DDBJ databases">
        <title>Genomic Encyclopedia of Type Strains, Phase IV (KMG-IV): sequencing the most valuable type-strain genomes for metagenomic binning, comparative biology and taxonomic classification.</title>
        <authorList>
            <person name="Goeker M."/>
        </authorList>
    </citation>
    <scope>NUCLEOTIDE SEQUENCE [LARGE SCALE GENOMIC DNA]</scope>
    <source>
        <strain evidence="2 3">DSM 12251</strain>
    </source>
</reference>
<name>A0A7W7YHG1_9BACT</name>
<dbReference type="AlphaFoldDB" id="A0A7W7YHG1"/>
<keyword evidence="1" id="KW-0472">Membrane</keyword>
<accession>A0A7W7YHG1</accession>
<dbReference type="RefSeq" id="WP_184204866.1">
    <property type="nucleotide sequence ID" value="NZ_JACHIF010000001.1"/>
</dbReference>
<evidence type="ECO:0000256" key="1">
    <source>
        <dbReference type="SAM" id="Phobius"/>
    </source>
</evidence>
<comment type="caution">
    <text evidence="2">The sequence shown here is derived from an EMBL/GenBank/DDBJ whole genome shotgun (WGS) entry which is preliminary data.</text>
</comment>
<organism evidence="2 3">
    <name type="scientific">Prosthecobacter dejongeii</name>
    <dbReference type="NCBI Taxonomy" id="48465"/>
    <lineage>
        <taxon>Bacteria</taxon>
        <taxon>Pseudomonadati</taxon>
        <taxon>Verrucomicrobiota</taxon>
        <taxon>Verrucomicrobiia</taxon>
        <taxon>Verrucomicrobiales</taxon>
        <taxon>Verrucomicrobiaceae</taxon>
        <taxon>Prosthecobacter</taxon>
    </lineage>
</organism>
<sequence length="106" mass="11134">MPPESTVESRYETYASMIAPAAAGCALGILFGRGMGRSTSNIVSLTLLAASAVVAAPLIGDIVSRTANRPTSERGSRKRLEGIRNGALPDEDLKEFFVDSPNALLP</sequence>
<feature type="transmembrane region" description="Helical" evidence="1">
    <location>
        <begin position="13"/>
        <end position="30"/>
    </location>
</feature>
<evidence type="ECO:0000313" key="2">
    <source>
        <dbReference type="EMBL" id="MBB5036253.1"/>
    </source>
</evidence>
<keyword evidence="1" id="KW-0812">Transmembrane</keyword>
<dbReference type="EMBL" id="JACHIF010000001">
    <property type="protein sequence ID" value="MBB5036253.1"/>
    <property type="molecule type" value="Genomic_DNA"/>
</dbReference>
<gene>
    <name evidence="2" type="ORF">HNQ64_000487</name>
</gene>
<proteinExistence type="predicted"/>
<evidence type="ECO:0000313" key="3">
    <source>
        <dbReference type="Proteomes" id="UP000534294"/>
    </source>
</evidence>
<keyword evidence="3" id="KW-1185">Reference proteome</keyword>
<feature type="transmembrane region" description="Helical" evidence="1">
    <location>
        <begin position="42"/>
        <end position="60"/>
    </location>
</feature>
<dbReference type="Proteomes" id="UP000534294">
    <property type="component" value="Unassembled WGS sequence"/>
</dbReference>
<keyword evidence="1" id="KW-1133">Transmembrane helix</keyword>
<protein>
    <submittedName>
        <fullName evidence="2">Uncharacterized membrane protein YebE (DUF533 family)</fullName>
    </submittedName>
</protein>